<feature type="transmembrane region" description="Helical" evidence="1">
    <location>
        <begin position="37"/>
        <end position="55"/>
    </location>
</feature>
<feature type="transmembrane region" description="Helical" evidence="1">
    <location>
        <begin position="199"/>
        <end position="216"/>
    </location>
</feature>
<gene>
    <name evidence="2" type="ORF">EGT51_10855</name>
</gene>
<keyword evidence="1" id="KW-0472">Membrane</keyword>
<dbReference type="PANTHER" id="PTHR37314:SF4">
    <property type="entry name" value="UPF0700 TRANSMEMBRANE PROTEIN YOAK"/>
    <property type="match status" value="1"/>
</dbReference>
<protein>
    <submittedName>
        <fullName evidence="2">DUF1275 domain-containing protein</fullName>
    </submittedName>
</protein>
<feature type="transmembrane region" description="Helical" evidence="1">
    <location>
        <begin position="12"/>
        <end position="31"/>
    </location>
</feature>
<reference evidence="2 3" key="1">
    <citation type="submission" date="2018-10" db="EMBL/GenBank/DDBJ databases">
        <title>Lactobacillus sp. R7 and Lactobacillus sp. R19 isolated from fermented mustard green product of Taiwan.</title>
        <authorList>
            <person name="Lin S.-T."/>
        </authorList>
    </citation>
    <scope>NUCLEOTIDE SEQUENCE [LARGE SCALE GENOMIC DNA]</scope>
    <source>
        <strain evidence="2 3">BCRC 81129</strain>
    </source>
</reference>
<keyword evidence="1" id="KW-0812">Transmembrane</keyword>
<organism evidence="2 3">
    <name type="scientific">Levilactobacillus suantsaiihabitans</name>
    <dbReference type="NCBI Taxonomy" id="2487722"/>
    <lineage>
        <taxon>Bacteria</taxon>
        <taxon>Bacillati</taxon>
        <taxon>Bacillota</taxon>
        <taxon>Bacilli</taxon>
        <taxon>Lactobacillales</taxon>
        <taxon>Lactobacillaceae</taxon>
        <taxon>Levilactobacillus</taxon>
    </lineage>
</organism>
<sequence>MRQKAFPAHEELIFGSGLTMIAGALDAYSYLEHGAVFAGLQTGNLILLGINFGHLQLAQMGRYLTALLAFALGTAVARLLQHWLAQRQVSPQSVALWLEFAILIVTLITTNVIPDWAATALLSLAAAVELQEFRRIKGAPFTPLMMTGNLRTATESLVDSLRYHDQEARGRARDTFAVLGSFIAGAVLVAAFSHLLAGYAILVPILLVVALIAWLYQQNHRRRWKH</sequence>
<evidence type="ECO:0000256" key="1">
    <source>
        <dbReference type="SAM" id="Phobius"/>
    </source>
</evidence>
<evidence type="ECO:0000313" key="3">
    <source>
        <dbReference type="Proteomes" id="UP000297348"/>
    </source>
</evidence>
<keyword evidence="1" id="KW-1133">Transmembrane helix</keyword>
<dbReference type="OrthoDB" id="7057004at2"/>
<dbReference type="InterPro" id="IPR010699">
    <property type="entry name" value="DUF1275"/>
</dbReference>
<name>A0A4Z0J5M4_9LACO</name>
<dbReference type="RefSeq" id="WP_135368701.1">
    <property type="nucleotide sequence ID" value="NZ_RKLX01000022.1"/>
</dbReference>
<comment type="caution">
    <text evidence="2">The sequence shown here is derived from an EMBL/GenBank/DDBJ whole genome shotgun (WGS) entry which is preliminary data.</text>
</comment>
<dbReference type="Pfam" id="PF06912">
    <property type="entry name" value="DUF1275"/>
    <property type="match status" value="1"/>
</dbReference>
<dbReference type="EMBL" id="RKLX01000022">
    <property type="protein sequence ID" value="TGD17777.1"/>
    <property type="molecule type" value="Genomic_DNA"/>
</dbReference>
<accession>A0A4Z0J5M4</accession>
<keyword evidence="3" id="KW-1185">Reference proteome</keyword>
<proteinExistence type="predicted"/>
<dbReference type="AlphaFoldDB" id="A0A4Z0J5M4"/>
<feature type="transmembrane region" description="Helical" evidence="1">
    <location>
        <begin position="100"/>
        <end position="128"/>
    </location>
</feature>
<dbReference type="PANTHER" id="PTHR37314">
    <property type="entry name" value="SLR0142 PROTEIN"/>
    <property type="match status" value="1"/>
</dbReference>
<feature type="transmembrane region" description="Helical" evidence="1">
    <location>
        <begin position="62"/>
        <end position="80"/>
    </location>
</feature>
<feature type="transmembrane region" description="Helical" evidence="1">
    <location>
        <begin position="176"/>
        <end position="193"/>
    </location>
</feature>
<dbReference type="Proteomes" id="UP000297348">
    <property type="component" value="Unassembled WGS sequence"/>
</dbReference>
<evidence type="ECO:0000313" key="2">
    <source>
        <dbReference type="EMBL" id="TGD17777.1"/>
    </source>
</evidence>